<protein>
    <recommendedName>
        <fullName evidence="5">DUF1264-domain-containing protein</fullName>
    </recommendedName>
</protein>
<feature type="compositionally biased region" description="Basic and acidic residues" evidence="2">
    <location>
        <begin position="185"/>
        <end position="198"/>
    </location>
</feature>
<dbReference type="Pfam" id="PF06884">
    <property type="entry name" value="DUF1264"/>
    <property type="match status" value="1"/>
</dbReference>
<name>A0AAW1SBN2_9CHLO</name>
<dbReference type="Proteomes" id="UP001438707">
    <property type="component" value="Unassembled WGS sequence"/>
</dbReference>
<evidence type="ECO:0000313" key="4">
    <source>
        <dbReference type="Proteomes" id="UP001438707"/>
    </source>
</evidence>
<dbReference type="EMBL" id="JALJOS010000002">
    <property type="protein sequence ID" value="KAK9843215.1"/>
    <property type="molecule type" value="Genomic_DNA"/>
</dbReference>
<sequence length="234" mass="26206">MADGPMGVVDQAKKVAGDPVPLSHTALNIASGTVGSFKPFSRICQHVCGFHFYAHDMKRGVEAHHYCSHQSEEVRQCVIYDSGAADARLIGIEYIISSKLFEGLPAEEKKLWHSHKFEVASGMLYAPEIPTLVEDLEMQKLTDTYGKTFHTWQVDRGDTIPLGPPQLMMAFTGDGQIDQKLVDDRDEREGKNTAELAEHRKKLTYPDTTNPEADSWVEKGIAWQTEMKQTSLKK</sequence>
<reference evidence="3 4" key="1">
    <citation type="journal article" date="2024" name="Nat. Commun.">
        <title>Phylogenomics reveals the evolutionary origins of lichenization in chlorophyte algae.</title>
        <authorList>
            <person name="Puginier C."/>
            <person name="Libourel C."/>
            <person name="Otte J."/>
            <person name="Skaloud P."/>
            <person name="Haon M."/>
            <person name="Grisel S."/>
            <person name="Petersen M."/>
            <person name="Berrin J.G."/>
            <person name="Delaux P.M."/>
            <person name="Dal Grande F."/>
            <person name="Keller J."/>
        </authorList>
    </citation>
    <scope>NUCLEOTIDE SEQUENCE [LARGE SCALE GENOMIC DNA]</scope>
    <source>
        <strain evidence="3 4">SAG 2145</strain>
    </source>
</reference>
<gene>
    <name evidence="3" type="ORF">WJX74_008808</name>
</gene>
<dbReference type="InterPro" id="IPR010686">
    <property type="entry name" value="OBAP-like"/>
</dbReference>
<dbReference type="AlphaFoldDB" id="A0AAW1SBN2"/>
<evidence type="ECO:0008006" key="5">
    <source>
        <dbReference type="Google" id="ProtNLM"/>
    </source>
</evidence>
<accession>A0AAW1SBN2</accession>
<evidence type="ECO:0000313" key="3">
    <source>
        <dbReference type="EMBL" id="KAK9843215.1"/>
    </source>
</evidence>
<comment type="similarity">
    <text evidence="1">Belongs to the OBAP family.</text>
</comment>
<keyword evidence="4" id="KW-1185">Reference proteome</keyword>
<organism evidence="3 4">
    <name type="scientific">Apatococcus lobatus</name>
    <dbReference type="NCBI Taxonomy" id="904363"/>
    <lineage>
        <taxon>Eukaryota</taxon>
        <taxon>Viridiplantae</taxon>
        <taxon>Chlorophyta</taxon>
        <taxon>core chlorophytes</taxon>
        <taxon>Trebouxiophyceae</taxon>
        <taxon>Chlorellales</taxon>
        <taxon>Chlorellaceae</taxon>
        <taxon>Apatococcus</taxon>
    </lineage>
</organism>
<dbReference type="PANTHER" id="PTHR31360">
    <property type="match status" value="1"/>
</dbReference>
<dbReference type="PANTHER" id="PTHR31360:SF0">
    <property type="entry name" value="OIL BODY-ASSOCIATED PROTEIN 1B"/>
    <property type="match status" value="1"/>
</dbReference>
<evidence type="ECO:0000256" key="1">
    <source>
        <dbReference type="ARBA" id="ARBA00009740"/>
    </source>
</evidence>
<proteinExistence type="inferred from homology"/>
<evidence type="ECO:0000256" key="2">
    <source>
        <dbReference type="SAM" id="MobiDB-lite"/>
    </source>
</evidence>
<feature type="region of interest" description="Disordered" evidence="2">
    <location>
        <begin position="185"/>
        <end position="213"/>
    </location>
</feature>
<comment type="caution">
    <text evidence="3">The sequence shown here is derived from an EMBL/GenBank/DDBJ whole genome shotgun (WGS) entry which is preliminary data.</text>
</comment>